<feature type="region of interest" description="Disordered" evidence="1">
    <location>
        <begin position="522"/>
        <end position="545"/>
    </location>
</feature>
<sequence>MKSSRSMKGKIGEVRENYSDKEIVASKKATRRIARQNLKAAGECKNLLAEENDVIFPLQAAKVSFQNLPGRTMGSLVTKGDAAAGSQQLDSCKKIKLQLFPINKNTRRILEKDGYNPFQELTLSARKKISSVIKHLNTKWSSSSLGLGELLLFPYDINTENIASLKRWSSKDTNVSAGEVYAAIESPAIFRLRYGWFSDLKLKDFEVPDISLPSGMHSQSRGIKRIFAAAMDTANDKVKGAKLKNEELSKPVCKNEHANVAENQKMALNIPVDHMVDEIRKQNVPSKMENPWNDILTDLSIGGLLSEASLQGKISNSENKLDSHPIQLVSDISIGGFLSEVSLQGKLSTEMKQENRVELQPSPFSSYFSTGSFPSEASSQGKISDFNLASKGTSGLKETAECGRLVESKFSWDSNLTNLSIGGLLSEVSLLEKLKNHDQRSEGKPSSQPDSFDAFIAARVNSHPEISKSSHELHSSILDAEETCHAFPVRKLSSGNENATTSCGPAGSGNCHEYTSSKSFKIPSSSSAAERTTESVIAQDQSSQQQKTTLFSRLRGALDEDSSLGLKGIKWEDSLGPFDLGQPILRSVSGGDSVSLSEFVK</sequence>
<evidence type="ECO:0000313" key="2">
    <source>
        <dbReference type="EMBL" id="MCD7451978.1"/>
    </source>
</evidence>
<keyword evidence="3" id="KW-1185">Reference proteome</keyword>
<dbReference type="PANTHER" id="PTHR21677:SF4">
    <property type="entry name" value="TSL-KINASE INTERACTING-LIKE PROTEIN"/>
    <property type="match status" value="1"/>
</dbReference>
<evidence type="ECO:0000313" key="3">
    <source>
        <dbReference type="Proteomes" id="UP000823775"/>
    </source>
</evidence>
<accession>A0ABS8RZH0</accession>
<feature type="compositionally biased region" description="Polar residues" evidence="1">
    <location>
        <begin position="536"/>
        <end position="545"/>
    </location>
</feature>
<reference evidence="2 3" key="1">
    <citation type="journal article" date="2021" name="BMC Genomics">
        <title>Datura genome reveals duplications of psychoactive alkaloid biosynthetic genes and high mutation rate following tissue culture.</title>
        <authorList>
            <person name="Rajewski A."/>
            <person name="Carter-House D."/>
            <person name="Stajich J."/>
            <person name="Litt A."/>
        </authorList>
    </citation>
    <scope>NUCLEOTIDE SEQUENCE [LARGE SCALE GENOMIC DNA]</scope>
    <source>
        <strain evidence="2">AR-01</strain>
    </source>
</reference>
<proteinExistence type="predicted"/>
<comment type="caution">
    <text evidence="2">The sequence shown here is derived from an EMBL/GenBank/DDBJ whole genome shotgun (WGS) entry which is preliminary data.</text>
</comment>
<dbReference type="InterPro" id="IPR055315">
    <property type="entry name" value="Cramped-like"/>
</dbReference>
<evidence type="ECO:0000256" key="1">
    <source>
        <dbReference type="SAM" id="MobiDB-lite"/>
    </source>
</evidence>
<dbReference type="Proteomes" id="UP000823775">
    <property type="component" value="Unassembled WGS sequence"/>
</dbReference>
<evidence type="ECO:0008006" key="4">
    <source>
        <dbReference type="Google" id="ProtNLM"/>
    </source>
</evidence>
<protein>
    <recommendedName>
        <fullName evidence="4">TSL-kinase interacting protein 1</fullName>
    </recommendedName>
</protein>
<dbReference type="PANTHER" id="PTHR21677">
    <property type="entry name" value="CRAMPED PROTEIN"/>
    <property type="match status" value="1"/>
</dbReference>
<name>A0ABS8RZH0_DATST</name>
<gene>
    <name evidence="2" type="ORF">HAX54_014504</name>
</gene>
<organism evidence="2 3">
    <name type="scientific">Datura stramonium</name>
    <name type="common">Jimsonweed</name>
    <name type="synonym">Common thornapple</name>
    <dbReference type="NCBI Taxonomy" id="4076"/>
    <lineage>
        <taxon>Eukaryota</taxon>
        <taxon>Viridiplantae</taxon>
        <taxon>Streptophyta</taxon>
        <taxon>Embryophyta</taxon>
        <taxon>Tracheophyta</taxon>
        <taxon>Spermatophyta</taxon>
        <taxon>Magnoliopsida</taxon>
        <taxon>eudicotyledons</taxon>
        <taxon>Gunneridae</taxon>
        <taxon>Pentapetalae</taxon>
        <taxon>asterids</taxon>
        <taxon>lamiids</taxon>
        <taxon>Solanales</taxon>
        <taxon>Solanaceae</taxon>
        <taxon>Solanoideae</taxon>
        <taxon>Datureae</taxon>
        <taxon>Datura</taxon>
    </lineage>
</organism>
<dbReference type="EMBL" id="JACEIK010000190">
    <property type="protein sequence ID" value="MCD7451978.1"/>
    <property type="molecule type" value="Genomic_DNA"/>
</dbReference>